<reference evidence="8 9" key="1">
    <citation type="submission" date="2013-11" db="EMBL/GenBank/DDBJ databases">
        <title>Complete genome sequence of Clostridum sp. M2/40.</title>
        <authorList>
            <person name="Wibberg D."/>
            <person name="Puehler A."/>
            <person name="Schlueter A."/>
        </authorList>
    </citation>
    <scope>NUCLEOTIDE SEQUENCE [LARGE SCALE GENOMIC DNA]</scope>
    <source>
        <strain evidence="9">M2/40</strain>
    </source>
</reference>
<name>W6SJT3_9CLOT</name>
<protein>
    <submittedName>
        <fullName evidence="8">Putative transport protein</fullName>
    </submittedName>
</protein>
<dbReference type="Pfam" id="PF07690">
    <property type="entry name" value="MFS_1"/>
    <property type="match status" value="1"/>
</dbReference>
<dbReference type="PROSITE" id="PS00216">
    <property type="entry name" value="SUGAR_TRANSPORT_1"/>
    <property type="match status" value="1"/>
</dbReference>
<dbReference type="InterPro" id="IPR053160">
    <property type="entry name" value="MFS_DHA3_Transporter"/>
</dbReference>
<dbReference type="GO" id="GO:0022857">
    <property type="term" value="F:transmembrane transporter activity"/>
    <property type="evidence" value="ECO:0007669"/>
    <property type="project" value="InterPro"/>
</dbReference>
<dbReference type="STRING" id="1216932.CM240_2848"/>
<dbReference type="EMBL" id="HG917869">
    <property type="protein sequence ID" value="CDM69965.1"/>
    <property type="molecule type" value="Genomic_DNA"/>
</dbReference>
<sequence>MNNKLKRNVNIDYIYCFIKNFDISSAIWVLYMVHKGLPLWQIGIVEGIFHIASFLFEVPSGALADLFGRKNVIIVGRLCSAISAVINLVSNNILGFSIGFTISALSYNLNSGSEEALVYDSLKKIGEEKSYLKVNSRLNLIIEISQGLATFIGGILAEYSYVYCYITVIIISLLSMIPAMLFKEVPMDREDNNDKVSIKKHFKVCYDIIKDNKEILKNLIYFPVIFTFDTIVFFYGQQYFSELGLNKIEISIVMLFSGIFSCVGSITCEKVIAVFKENTKYAISILMGVSIVMISSKNIVISIIFFAIMNYANSVLYPIQSASLNKLIPSEQRATIISIDSMIFSFTMVCLFPVCGLLGDVFNLHITFFILGIIQVILIVLLINRKNK</sequence>
<dbReference type="RefSeq" id="WP_044040142.1">
    <property type="nucleotide sequence ID" value="NZ_HG917869.1"/>
</dbReference>
<evidence type="ECO:0000259" key="7">
    <source>
        <dbReference type="PROSITE" id="PS50850"/>
    </source>
</evidence>
<keyword evidence="5 6" id="KW-0472">Membrane</keyword>
<keyword evidence="4 6" id="KW-1133">Transmembrane helix</keyword>
<evidence type="ECO:0000313" key="8">
    <source>
        <dbReference type="EMBL" id="CDM69965.1"/>
    </source>
</evidence>
<comment type="subcellular location">
    <subcellularLocation>
        <location evidence="1">Cell membrane</location>
        <topology evidence="1">Multi-pass membrane protein</topology>
    </subcellularLocation>
</comment>
<dbReference type="PROSITE" id="PS50850">
    <property type="entry name" value="MFS"/>
    <property type="match status" value="1"/>
</dbReference>
<dbReference type="KEGG" id="clt:CM240_2848"/>
<keyword evidence="9" id="KW-1185">Reference proteome</keyword>
<dbReference type="Gene3D" id="1.20.1250.20">
    <property type="entry name" value="MFS general substrate transporter like domains"/>
    <property type="match status" value="1"/>
</dbReference>
<evidence type="ECO:0000256" key="4">
    <source>
        <dbReference type="ARBA" id="ARBA00022989"/>
    </source>
</evidence>
<dbReference type="AlphaFoldDB" id="W6SJT3"/>
<proteinExistence type="predicted"/>
<dbReference type="InterPro" id="IPR011701">
    <property type="entry name" value="MFS"/>
</dbReference>
<dbReference type="GO" id="GO:0005886">
    <property type="term" value="C:plasma membrane"/>
    <property type="evidence" value="ECO:0007669"/>
    <property type="project" value="UniProtKB-SubCell"/>
</dbReference>
<dbReference type="eggNOG" id="COG2211">
    <property type="taxonomic scope" value="Bacteria"/>
</dbReference>
<keyword evidence="3 6" id="KW-0812">Transmembrane</keyword>
<gene>
    <name evidence="8" type="ORF">CM240_2848</name>
</gene>
<dbReference type="SUPFAM" id="SSF103473">
    <property type="entry name" value="MFS general substrate transporter"/>
    <property type="match status" value="1"/>
</dbReference>
<feature type="transmembrane region" description="Helical" evidence="6">
    <location>
        <begin position="219"/>
        <end position="236"/>
    </location>
</feature>
<organism evidence="8 9">
    <name type="scientific">Clostridium bornimense</name>
    <dbReference type="NCBI Taxonomy" id="1216932"/>
    <lineage>
        <taxon>Bacteria</taxon>
        <taxon>Bacillati</taxon>
        <taxon>Bacillota</taxon>
        <taxon>Clostridia</taxon>
        <taxon>Eubacteriales</taxon>
        <taxon>Clostridiaceae</taxon>
        <taxon>Clostridium</taxon>
    </lineage>
</organism>
<evidence type="ECO:0000256" key="6">
    <source>
        <dbReference type="SAM" id="Phobius"/>
    </source>
</evidence>
<dbReference type="InterPro" id="IPR036259">
    <property type="entry name" value="MFS_trans_sf"/>
</dbReference>
<evidence type="ECO:0000256" key="5">
    <source>
        <dbReference type="ARBA" id="ARBA00023136"/>
    </source>
</evidence>
<dbReference type="Proteomes" id="UP000019426">
    <property type="component" value="Chromosome M2/40_rep2"/>
</dbReference>
<evidence type="ECO:0000313" key="9">
    <source>
        <dbReference type="Proteomes" id="UP000019426"/>
    </source>
</evidence>
<keyword evidence="2" id="KW-0813">Transport</keyword>
<dbReference type="InterPro" id="IPR005829">
    <property type="entry name" value="Sugar_transporter_CS"/>
</dbReference>
<dbReference type="PANTHER" id="PTHR23530:SF1">
    <property type="entry name" value="PERMEASE, MAJOR FACILITATOR SUPERFAMILY-RELATED"/>
    <property type="match status" value="1"/>
</dbReference>
<evidence type="ECO:0000256" key="1">
    <source>
        <dbReference type="ARBA" id="ARBA00004651"/>
    </source>
</evidence>
<dbReference type="PATRIC" id="fig|1216932.3.peg.2809"/>
<feature type="transmembrane region" description="Helical" evidence="6">
    <location>
        <begin position="365"/>
        <end position="383"/>
    </location>
</feature>
<feature type="domain" description="Major facilitator superfamily (MFS) profile" evidence="7">
    <location>
        <begin position="1"/>
        <end position="388"/>
    </location>
</feature>
<dbReference type="PANTHER" id="PTHR23530">
    <property type="entry name" value="TRANSPORT PROTEIN-RELATED"/>
    <property type="match status" value="1"/>
</dbReference>
<feature type="transmembrane region" description="Helical" evidence="6">
    <location>
        <begin position="12"/>
        <end position="33"/>
    </location>
</feature>
<feature type="transmembrane region" description="Helical" evidence="6">
    <location>
        <begin position="160"/>
        <end position="182"/>
    </location>
</feature>
<dbReference type="InterPro" id="IPR020846">
    <property type="entry name" value="MFS_dom"/>
</dbReference>
<dbReference type="HOGENOM" id="CLU_046685_2_1_9"/>
<feature type="transmembrane region" description="Helical" evidence="6">
    <location>
        <begin position="248"/>
        <end position="266"/>
    </location>
</feature>
<feature type="transmembrane region" description="Helical" evidence="6">
    <location>
        <begin position="78"/>
        <end position="102"/>
    </location>
</feature>
<feature type="transmembrane region" description="Helical" evidence="6">
    <location>
        <begin position="39"/>
        <end position="58"/>
    </location>
</feature>
<evidence type="ECO:0000256" key="2">
    <source>
        <dbReference type="ARBA" id="ARBA00022448"/>
    </source>
</evidence>
<accession>W6SJT3</accession>
<evidence type="ECO:0000256" key="3">
    <source>
        <dbReference type="ARBA" id="ARBA00022692"/>
    </source>
</evidence>